<evidence type="ECO:0000313" key="4">
    <source>
        <dbReference type="Proteomes" id="UP000823618"/>
    </source>
</evidence>
<evidence type="ECO:0000313" key="3">
    <source>
        <dbReference type="EMBL" id="MBO8463786.1"/>
    </source>
</evidence>
<keyword evidence="1" id="KW-0812">Transmembrane</keyword>
<feature type="transmembrane region" description="Helical" evidence="1">
    <location>
        <begin position="111"/>
        <end position="132"/>
    </location>
</feature>
<keyword evidence="1" id="KW-1133">Transmembrane helix</keyword>
<feature type="transmembrane region" description="Helical" evidence="1">
    <location>
        <begin position="35"/>
        <end position="58"/>
    </location>
</feature>
<dbReference type="Pfam" id="PF00149">
    <property type="entry name" value="Metallophos"/>
    <property type="match status" value="1"/>
</dbReference>
<proteinExistence type="predicted"/>
<dbReference type="Gene3D" id="3.60.21.10">
    <property type="match status" value="1"/>
</dbReference>
<keyword evidence="1" id="KW-0472">Membrane</keyword>
<comment type="caution">
    <text evidence="3">The sequence shown here is derived from an EMBL/GenBank/DDBJ whole genome shotgun (WGS) entry which is preliminary data.</text>
</comment>
<dbReference type="PANTHER" id="PTHR31302">
    <property type="entry name" value="TRANSMEMBRANE PROTEIN WITH METALLOPHOSPHOESTERASE DOMAIN-RELATED"/>
    <property type="match status" value="1"/>
</dbReference>
<reference evidence="3" key="1">
    <citation type="submission" date="2020-10" db="EMBL/GenBank/DDBJ databases">
        <authorList>
            <person name="Gilroy R."/>
        </authorList>
    </citation>
    <scope>NUCLEOTIDE SEQUENCE</scope>
    <source>
        <strain evidence="3">E3-2379</strain>
    </source>
</reference>
<dbReference type="GO" id="GO:0016787">
    <property type="term" value="F:hydrolase activity"/>
    <property type="evidence" value="ECO:0007669"/>
    <property type="project" value="InterPro"/>
</dbReference>
<feature type="domain" description="Calcineurin-like phosphoesterase" evidence="2">
    <location>
        <begin position="156"/>
        <end position="340"/>
    </location>
</feature>
<dbReference type="AlphaFoldDB" id="A0A9D9N7Z8"/>
<name>A0A9D9N7Z8_9FIRM</name>
<dbReference type="EMBL" id="JADIML010000211">
    <property type="protein sequence ID" value="MBO8463786.1"/>
    <property type="molecule type" value="Genomic_DNA"/>
</dbReference>
<dbReference type="InterPro" id="IPR029052">
    <property type="entry name" value="Metallo-depent_PP-like"/>
</dbReference>
<evidence type="ECO:0000256" key="1">
    <source>
        <dbReference type="SAM" id="Phobius"/>
    </source>
</evidence>
<dbReference type="PANTHER" id="PTHR31302:SF0">
    <property type="entry name" value="TRANSMEMBRANE PROTEIN WITH METALLOPHOSPHOESTERASE DOMAIN"/>
    <property type="match status" value="1"/>
</dbReference>
<evidence type="ECO:0000259" key="2">
    <source>
        <dbReference type="Pfam" id="PF00149"/>
    </source>
</evidence>
<reference evidence="3" key="2">
    <citation type="journal article" date="2021" name="PeerJ">
        <title>Extensive microbial diversity within the chicken gut microbiome revealed by metagenomics and culture.</title>
        <authorList>
            <person name="Gilroy R."/>
            <person name="Ravi A."/>
            <person name="Getino M."/>
            <person name="Pursley I."/>
            <person name="Horton D.L."/>
            <person name="Alikhan N.F."/>
            <person name="Baker D."/>
            <person name="Gharbi K."/>
            <person name="Hall N."/>
            <person name="Watson M."/>
            <person name="Adriaenssens E.M."/>
            <person name="Foster-Nyarko E."/>
            <person name="Jarju S."/>
            <person name="Secka A."/>
            <person name="Antonio M."/>
            <person name="Oren A."/>
            <person name="Chaudhuri R.R."/>
            <person name="La Ragione R."/>
            <person name="Hildebrand F."/>
            <person name="Pallen M.J."/>
        </authorList>
    </citation>
    <scope>NUCLEOTIDE SEQUENCE</scope>
    <source>
        <strain evidence="3">E3-2379</strain>
    </source>
</reference>
<accession>A0A9D9N7Z8</accession>
<protein>
    <submittedName>
        <fullName evidence="3">Metallophosphoesterase</fullName>
    </submittedName>
</protein>
<dbReference type="SUPFAM" id="SSF56300">
    <property type="entry name" value="Metallo-dependent phosphatases"/>
    <property type="match status" value="1"/>
</dbReference>
<gene>
    <name evidence="3" type="ORF">IAC13_07640</name>
</gene>
<sequence length="398" mass="45991">MGAILLSPIYILVNAYVVWWLLQYLGAWHPMFRSFFIQSLLVLIYTLLATTLLSCFVIKQERWKRRLKIISNYWIGVFVYTLMTIIGFDLIRRMIKRFHLLPESWFETKVFFLLVGGVIIGIICICSLYGMSHAKTILVDHREIVIRKQCKQSELTIALTADWHLGYSIGEKKIHEMVQRMNKEHVDLICIAGDQFDNDYDAIKHPKKIAAILRGMKSKYGAYAVFGNHDINEAILAGFTFDSNLNREKKEDHRFYEFLQQSNIRLLQEEAICIEDSFYLIGREDPQRAKKLGFQRKSPKELVKGLDQTKPIIMMDHQPKELEELEQVGVDLDLSGHTHNGQLFPGNIFTSLFWKNSDGILKVGKMHSCVTSGVGIWGPDMRVGTDSEIMILHIKFQS</sequence>
<feature type="transmembrane region" description="Helical" evidence="1">
    <location>
        <begin position="70"/>
        <end position="91"/>
    </location>
</feature>
<dbReference type="InterPro" id="IPR004843">
    <property type="entry name" value="Calcineurin-like_PHP"/>
</dbReference>
<organism evidence="3 4">
    <name type="scientific">Candidatus Scybalomonas excrementavium</name>
    <dbReference type="NCBI Taxonomy" id="2840943"/>
    <lineage>
        <taxon>Bacteria</taxon>
        <taxon>Bacillati</taxon>
        <taxon>Bacillota</taxon>
        <taxon>Clostridia</taxon>
        <taxon>Lachnospirales</taxon>
        <taxon>Lachnospiraceae</taxon>
        <taxon>Lachnospiraceae incertae sedis</taxon>
        <taxon>Candidatus Scybalomonas</taxon>
    </lineage>
</organism>
<dbReference type="InterPro" id="IPR051158">
    <property type="entry name" value="Metallophosphoesterase_sf"/>
</dbReference>
<dbReference type="Proteomes" id="UP000823618">
    <property type="component" value="Unassembled WGS sequence"/>
</dbReference>
<feature type="transmembrane region" description="Helical" evidence="1">
    <location>
        <begin position="9"/>
        <end position="29"/>
    </location>
</feature>